<dbReference type="PROSITE" id="PS52045">
    <property type="entry name" value="NEPROSIN_PEP_CD"/>
    <property type="match status" value="1"/>
</dbReference>
<evidence type="ECO:0000259" key="1">
    <source>
        <dbReference type="PROSITE" id="PS52045"/>
    </source>
</evidence>
<dbReference type="eggNOG" id="ENOG502RRPB">
    <property type="taxonomic scope" value="Eukaryota"/>
</dbReference>
<dbReference type="HOGENOM" id="CLU_030538_3_0_1"/>
<protein>
    <recommendedName>
        <fullName evidence="1">Neprosin PEP catalytic domain-containing protein</fullName>
    </recommendedName>
</protein>
<dbReference type="PANTHER" id="PTHR31589">
    <property type="entry name" value="PROTEIN, PUTATIVE (DUF239)-RELATED-RELATED"/>
    <property type="match status" value="1"/>
</dbReference>
<name>A0A0D9WVN9_9ORYZ</name>
<sequence>MDVYGFNLEYGQKTGGLIWIYNDDERKALNEIVAGWLVSPEDYKDSKTHFTMDWFVGGEPSKGCIDMSCPGFQRTPGSDVVPGQAIDPVSSTSRGQQYITIRVSKDRGSNNWEIYYGFNGDAKIIGYYPKSLFYSLSYKPVTIMFGGFVYKYVRQRSPPMGSGIAPSRPAAASFRSMKLIDADGNKHPVDFDLTLGEQCFHATPIKYGMFFYGGPGNVC</sequence>
<dbReference type="AlphaFoldDB" id="A0A0D9WVN9"/>
<organism evidence="2 3">
    <name type="scientific">Leersia perrieri</name>
    <dbReference type="NCBI Taxonomy" id="77586"/>
    <lineage>
        <taxon>Eukaryota</taxon>
        <taxon>Viridiplantae</taxon>
        <taxon>Streptophyta</taxon>
        <taxon>Embryophyta</taxon>
        <taxon>Tracheophyta</taxon>
        <taxon>Spermatophyta</taxon>
        <taxon>Magnoliopsida</taxon>
        <taxon>Liliopsida</taxon>
        <taxon>Poales</taxon>
        <taxon>Poaceae</taxon>
        <taxon>BOP clade</taxon>
        <taxon>Oryzoideae</taxon>
        <taxon>Oryzeae</taxon>
        <taxon>Oryzinae</taxon>
        <taxon>Leersia</taxon>
    </lineage>
</organism>
<proteinExistence type="predicted"/>
<dbReference type="Pfam" id="PF03080">
    <property type="entry name" value="Neprosin"/>
    <property type="match status" value="1"/>
</dbReference>
<dbReference type="Gene3D" id="3.90.1320.10">
    <property type="entry name" value="Outer-capsid protein sigma 3, large lobe"/>
    <property type="match status" value="1"/>
</dbReference>
<dbReference type="EnsemblPlants" id="LPERR07G03180.1">
    <property type="protein sequence ID" value="LPERR07G03180.1"/>
    <property type="gene ID" value="LPERR07G03180"/>
</dbReference>
<dbReference type="InterPro" id="IPR004314">
    <property type="entry name" value="Neprosin"/>
</dbReference>
<reference evidence="2 3" key="1">
    <citation type="submission" date="2012-08" db="EMBL/GenBank/DDBJ databases">
        <title>Oryza genome evolution.</title>
        <authorList>
            <person name="Wing R.A."/>
        </authorList>
    </citation>
    <scope>NUCLEOTIDE SEQUENCE</scope>
</reference>
<dbReference type="Proteomes" id="UP000032180">
    <property type="component" value="Chromosome 7"/>
</dbReference>
<dbReference type="STRING" id="77586.A0A0D9WVN9"/>
<accession>A0A0D9WVN9</accession>
<reference evidence="3" key="2">
    <citation type="submission" date="2013-12" db="EMBL/GenBank/DDBJ databases">
        <authorList>
            <person name="Yu Y."/>
            <person name="Lee S."/>
            <person name="de Baynast K."/>
            <person name="Wissotski M."/>
            <person name="Liu L."/>
            <person name="Talag J."/>
            <person name="Goicoechea J."/>
            <person name="Angelova A."/>
            <person name="Jetty R."/>
            <person name="Kudrna D."/>
            <person name="Golser W."/>
            <person name="Rivera L."/>
            <person name="Zhang J."/>
            <person name="Wing R."/>
        </authorList>
    </citation>
    <scope>NUCLEOTIDE SEQUENCE</scope>
</reference>
<evidence type="ECO:0000313" key="2">
    <source>
        <dbReference type="EnsemblPlants" id="LPERR07G03180.1"/>
    </source>
</evidence>
<dbReference type="Gramene" id="LPERR07G03180.1">
    <property type="protein sequence ID" value="LPERR07G03180.1"/>
    <property type="gene ID" value="LPERR07G03180"/>
</dbReference>
<evidence type="ECO:0000313" key="3">
    <source>
        <dbReference type="Proteomes" id="UP000032180"/>
    </source>
</evidence>
<keyword evidence="3" id="KW-1185">Reference proteome</keyword>
<dbReference type="InterPro" id="IPR053168">
    <property type="entry name" value="Glutamic_endopeptidase"/>
</dbReference>
<dbReference type="PANTHER" id="PTHR31589:SF236">
    <property type="entry name" value="NEPROSIN DOMAIN-CONTAINING PROTEIN"/>
    <property type="match status" value="1"/>
</dbReference>
<feature type="domain" description="Neprosin PEP catalytic" evidence="1">
    <location>
        <begin position="1"/>
        <end position="219"/>
    </location>
</feature>
<reference evidence="2" key="3">
    <citation type="submission" date="2015-04" db="UniProtKB">
        <authorList>
            <consortium name="EnsemblPlants"/>
        </authorList>
    </citation>
    <scope>IDENTIFICATION</scope>
</reference>